<dbReference type="SMART" id="SM00382">
    <property type="entry name" value="AAA"/>
    <property type="match status" value="2"/>
</dbReference>
<dbReference type="PROSITE" id="PS50893">
    <property type="entry name" value="ABC_TRANSPORTER_2"/>
    <property type="match status" value="2"/>
</dbReference>
<proteinExistence type="inferred from homology"/>
<evidence type="ECO:0000256" key="7">
    <source>
        <dbReference type="ARBA" id="ARBA00022989"/>
    </source>
</evidence>
<protein>
    <submittedName>
        <fullName evidence="13">ATPase</fullName>
    </submittedName>
</protein>
<evidence type="ECO:0000313" key="13">
    <source>
        <dbReference type="EMBL" id="POS81275.1"/>
    </source>
</evidence>
<comment type="subcellular location">
    <subcellularLocation>
        <location evidence="1">Membrane</location>
        <topology evidence="1">Multi-pass membrane protein</topology>
    </subcellularLocation>
</comment>
<evidence type="ECO:0000256" key="4">
    <source>
        <dbReference type="ARBA" id="ARBA00022692"/>
    </source>
</evidence>
<dbReference type="FunFam" id="3.40.50.300:FF:000913">
    <property type="entry name" value="ABC multidrug transporter SitT"/>
    <property type="match status" value="1"/>
</dbReference>
<evidence type="ECO:0000259" key="11">
    <source>
        <dbReference type="PROSITE" id="PS50893"/>
    </source>
</evidence>
<dbReference type="OrthoDB" id="6500128at2759"/>
<feature type="transmembrane region" description="Helical" evidence="10">
    <location>
        <begin position="303"/>
        <end position="336"/>
    </location>
</feature>
<dbReference type="InParanoid" id="A0A2P5IFJ4"/>
<dbReference type="STRING" id="158607.A0A2P5IFJ4"/>
<dbReference type="GO" id="GO:0090374">
    <property type="term" value="P:oligopeptide export from mitochondrion"/>
    <property type="evidence" value="ECO:0007669"/>
    <property type="project" value="TreeGrafter"/>
</dbReference>
<feature type="transmembrane region" description="Helical" evidence="10">
    <location>
        <begin position="183"/>
        <end position="204"/>
    </location>
</feature>
<dbReference type="PROSITE" id="PS50929">
    <property type="entry name" value="ABC_TM1F"/>
    <property type="match status" value="2"/>
</dbReference>
<evidence type="ECO:0000256" key="5">
    <source>
        <dbReference type="ARBA" id="ARBA00022741"/>
    </source>
</evidence>
<keyword evidence="8 10" id="KW-0472">Membrane</keyword>
<dbReference type="EMBL" id="MAVT02000013">
    <property type="protein sequence ID" value="POS81275.1"/>
    <property type="molecule type" value="Genomic_DNA"/>
</dbReference>
<keyword evidence="6" id="KW-0067">ATP-binding</keyword>
<keyword evidence="7 10" id="KW-1133">Transmembrane helix</keyword>
<feature type="transmembrane region" description="Helical" evidence="10">
    <location>
        <begin position="158"/>
        <end position="177"/>
    </location>
</feature>
<dbReference type="Pfam" id="PF00005">
    <property type="entry name" value="ABC_tran"/>
    <property type="match status" value="2"/>
</dbReference>
<evidence type="ECO:0000256" key="10">
    <source>
        <dbReference type="SAM" id="Phobius"/>
    </source>
</evidence>
<feature type="transmembrane region" description="Helical" evidence="10">
    <location>
        <begin position="24"/>
        <end position="48"/>
    </location>
</feature>
<dbReference type="InterPro" id="IPR027417">
    <property type="entry name" value="P-loop_NTPase"/>
</dbReference>
<dbReference type="SUPFAM" id="SSF52540">
    <property type="entry name" value="P-loop containing nucleoside triphosphate hydrolases"/>
    <property type="match status" value="2"/>
</dbReference>
<feature type="domain" description="ABC transmembrane type-1" evidence="12">
    <location>
        <begin position="733"/>
        <end position="1021"/>
    </location>
</feature>
<organism evidence="13 14">
    <name type="scientific">Diaporthe helianthi</name>
    <dbReference type="NCBI Taxonomy" id="158607"/>
    <lineage>
        <taxon>Eukaryota</taxon>
        <taxon>Fungi</taxon>
        <taxon>Dikarya</taxon>
        <taxon>Ascomycota</taxon>
        <taxon>Pezizomycotina</taxon>
        <taxon>Sordariomycetes</taxon>
        <taxon>Sordariomycetidae</taxon>
        <taxon>Diaporthales</taxon>
        <taxon>Diaporthaceae</taxon>
        <taxon>Diaporthe</taxon>
    </lineage>
</organism>
<accession>A0A2P5IFJ4</accession>
<dbReference type="GO" id="GO:0015421">
    <property type="term" value="F:ABC-type oligopeptide transporter activity"/>
    <property type="evidence" value="ECO:0007669"/>
    <property type="project" value="TreeGrafter"/>
</dbReference>
<dbReference type="PANTHER" id="PTHR43394:SF27">
    <property type="entry name" value="ATP-DEPENDENT TRANSLOCASE ABCB1-LIKE"/>
    <property type="match status" value="1"/>
</dbReference>
<feature type="region of interest" description="Disordered" evidence="9">
    <location>
        <begin position="679"/>
        <end position="710"/>
    </location>
</feature>
<reference evidence="13" key="1">
    <citation type="submission" date="2017-09" db="EMBL/GenBank/DDBJ databases">
        <title>Polyketide synthases of a Diaporthe helianthi virulent isolate.</title>
        <authorList>
            <person name="Baroncelli R."/>
        </authorList>
    </citation>
    <scope>NUCLEOTIDE SEQUENCE [LARGE SCALE GENOMIC DNA]</scope>
    <source>
        <strain evidence="13">7/96</strain>
    </source>
</reference>
<feature type="transmembrane region" description="Helical" evidence="10">
    <location>
        <begin position="845"/>
        <end position="868"/>
    </location>
</feature>
<dbReference type="InterPro" id="IPR036640">
    <property type="entry name" value="ABC1_TM_sf"/>
</dbReference>
<dbReference type="InterPro" id="IPR003439">
    <property type="entry name" value="ABC_transporter-like_ATP-bd"/>
</dbReference>
<feature type="transmembrane region" description="Helical" evidence="10">
    <location>
        <begin position="775"/>
        <end position="801"/>
    </location>
</feature>
<gene>
    <name evidence="13" type="ORF">DHEL01_v200325</name>
</gene>
<comment type="caution">
    <text evidence="13">The sequence shown here is derived from an EMBL/GenBank/DDBJ whole genome shotgun (WGS) entry which is preliminary data.</text>
</comment>
<feature type="domain" description="ABC transporter" evidence="11">
    <location>
        <begin position="366"/>
        <end position="645"/>
    </location>
</feature>
<sequence>MGLAKGIVGFPRLLLAGNPTKVDILMLLGGMLCAIASGVPFPLIGIVFGELLNDFNDVTCDEAADASTPESDAAYQSSINTKILLIFYLAIAQFVLIYGHLLCWSLTGARLAQRLRERYLQNLLRQEPSYFDKLPTGEVASRLSSDISTIRSGTSEKVGICLASFSFFVTAYIVAFIKNWELAAMLLSLIPAYFVMSFVGSYYIEKYSGLMSDYAATASSIASEALSNTVVVQAFGANKRLETKFSNALKSSEREGLKKATATGIQAGVLYFVAYSANGLAFWQGAQRIADSVSGGTGGTTVGATFTVIFILVEATLLLSQVAPFIHLFTAAVASYEKLRDDIHREPSYDGTTDAGIRVEQADGSFEFRDVSFAYPSRPEVTVLDHVSIRVPAKKHTAIIGLSGSGKSTIAGLAMRLYDPAEGQILFDNQSLRDINTRDLRSFVSLVQQEPSLLDRTILENIAHGLINSSNPKHAHLKAALISSDLSDVASEARDGQDLMAAAEKRGAEVVEIVNLVKHAAMLADASSFIEGLQYGYATLVGSMGRLVSGGQKQRVALARALVKEPAILILDEATAALDSRSEQRIMKAINNIATGRTVLTIAHRLSTITNADNIIVMHKGHVVEEGNHSELMAKKGTYAGLVGMQTLGTASSKSDALGSDTPGSKDDHVSLTETLIEHDAPANSDNDSSAEKSGPGSTTDGEEDEPETPSKSLWALCKGYAPALRPHLLVLLVALLGSIIVGGAFSGEAVIFGNTVGSLNICKSASSIRDAGDFFGLMFFVLAIIEFFANVMSWSGFGWVSEHIVYSVRVLSFRSLFEQDMQWHQSNGRTPALLLSYITRDGNALAGLSGSVLGTMISITVNLVAAIILTHIIAWRIALVCLSLVPLLLGAGMMELRVLGQFEEKHETAYTKSVDIGTEAITNIKTVAALSLEEEILSDYRRSLKGPRQETLKVTLQASLCQAITYFLGNCVNALAYWWGAKQIIAGNYTQTQFLIVVFSLLVSALLFSQMFALAPELSSARAAAARILGLIEIGSDGMKGTIKDTTTPQINHDVEAAGEKSTSPTHPHQTTAASVQFRDVHFAYPARPDFKVLSGLSMDIKPGQFCALVGPSGAGKSTIISLVERLYTPSSGAILINGRDVTRGRDVTFREGISLVPQESVLFEGTVRFNIGLGARPGGQVGDEEASQADIEEACRLANIHDVIMSLPDGYDTMCGPNGSQFSGGQRQRLSIARALVRRPGLLILDEPTSALDAESERLLQEGLEKAARGVTVIAIAHRLHTIRKASRIFLIEAGRCVDSGTHEELLERSASYRANVMHQTVAA</sequence>
<dbReference type="CDD" id="cd18578">
    <property type="entry name" value="ABC_6TM_Pgp_ABCB1_D2_like"/>
    <property type="match status" value="1"/>
</dbReference>
<dbReference type="GO" id="GO:0005743">
    <property type="term" value="C:mitochondrial inner membrane"/>
    <property type="evidence" value="ECO:0007669"/>
    <property type="project" value="TreeGrafter"/>
</dbReference>
<evidence type="ECO:0000313" key="14">
    <source>
        <dbReference type="Proteomes" id="UP000094444"/>
    </source>
</evidence>
<feature type="domain" description="ABC transmembrane type-1" evidence="12">
    <location>
        <begin position="28"/>
        <end position="331"/>
    </location>
</feature>
<feature type="domain" description="ABC transporter" evidence="11">
    <location>
        <begin position="1077"/>
        <end position="1321"/>
    </location>
</feature>
<comment type="similarity">
    <text evidence="2">Belongs to the ABC transporter superfamily. ABCB family. Multidrug resistance exporter (TC 3.A.1.201) subfamily.</text>
</comment>
<name>A0A2P5IFJ4_DIAHE</name>
<dbReference type="InterPro" id="IPR039421">
    <property type="entry name" value="Type_1_exporter"/>
</dbReference>
<dbReference type="Gene3D" id="3.40.50.300">
    <property type="entry name" value="P-loop containing nucleotide triphosphate hydrolases"/>
    <property type="match status" value="2"/>
</dbReference>
<dbReference type="PROSITE" id="PS00211">
    <property type="entry name" value="ABC_TRANSPORTER_1"/>
    <property type="match status" value="2"/>
</dbReference>
<dbReference type="CDD" id="cd18577">
    <property type="entry name" value="ABC_6TM_Pgp_ABCB1_D1_like"/>
    <property type="match status" value="1"/>
</dbReference>
<evidence type="ECO:0000256" key="1">
    <source>
        <dbReference type="ARBA" id="ARBA00004141"/>
    </source>
</evidence>
<evidence type="ECO:0000256" key="2">
    <source>
        <dbReference type="ARBA" id="ARBA00007577"/>
    </source>
</evidence>
<dbReference type="PANTHER" id="PTHR43394">
    <property type="entry name" value="ATP-DEPENDENT PERMEASE MDL1, MITOCHONDRIAL"/>
    <property type="match status" value="1"/>
</dbReference>
<dbReference type="FunFam" id="1.20.1560.10:FF:000057">
    <property type="entry name" value="ABC multidrug transporter SitT"/>
    <property type="match status" value="2"/>
</dbReference>
<feature type="transmembrane region" description="Helical" evidence="10">
    <location>
        <begin position="729"/>
        <end position="755"/>
    </location>
</feature>
<dbReference type="SUPFAM" id="SSF90123">
    <property type="entry name" value="ABC transporter transmembrane region"/>
    <property type="match status" value="2"/>
</dbReference>
<keyword evidence="3" id="KW-0813">Transport</keyword>
<dbReference type="GO" id="GO:0005524">
    <property type="term" value="F:ATP binding"/>
    <property type="evidence" value="ECO:0007669"/>
    <property type="project" value="UniProtKB-KW"/>
</dbReference>
<evidence type="ECO:0000256" key="6">
    <source>
        <dbReference type="ARBA" id="ARBA00022840"/>
    </source>
</evidence>
<dbReference type="InterPro" id="IPR003593">
    <property type="entry name" value="AAA+_ATPase"/>
</dbReference>
<dbReference type="InterPro" id="IPR017871">
    <property type="entry name" value="ABC_transporter-like_CS"/>
</dbReference>
<evidence type="ECO:0000259" key="12">
    <source>
        <dbReference type="PROSITE" id="PS50929"/>
    </source>
</evidence>
<dbReference type="Pfam" id="PF00664">
    <property type="entry name" value="ABC_membrane"/>
    <property type="match status" value="2"/>
</dbReference>
<dbReference type="Gene3D" id="1.20.1560.10">
    <property type="entry name" value="ABC transporter type 1, transmembrane domain"/>
    <property type="match status" value="2"/>
</dbReference>
<feature type="transmembrane region" description="Helical" evidence="10">
    <location>
        <begin position="85"/>
        <end position="106"/>
    </location>
</feature>
<evidence type="ECO:0000256" key="3">
    <source>
        <dbReference type="ARBA" id="ARBA00022448"/>
    </source>
</evidence>
<dbReference type="GO" id="GO:0016887">
    <property type="term" value="F:ATP hydrolysis activity"/>
    <property type="evidence" value="ECO:0007669"/>
    <property type="project" value="InterPro"/>
</dbReference>
<feature type="transmembrane region" description="Helical" evidence="10">
    <location>
        <begin position="995"/>
        <end position="1016"/>
    </location>
</feature>
<feature type="transmembrane region" description="Helical" evidence="10">
    <location>
        <begin position="874"/>
        <end position="892"/>
    </location>
</feature>
<evidence type="ECO:0000256" key="8">
    <source>
        <dbReference type="ARBA" id="ARBA00023136"/>
    </source>
</evidence>
<keyword evidence="5" id="KW-0547">Nucleotide-binding</keyword>
<dbReference type="Proteomes" id="UP000094444">
    <property type="component" value="Unassembled WGS sequence"/>
</dbReference>
<keyword evidence="14" id="KW-1185">Reference proteome</keyword>
<evidence type="ECO:0000256" key="9">
    <source>
        <dbReference type="SAM" id="MobiDB-lite"/>
    </source>
</evidence>
<keyword evidence="4 10" id="KW-0812">Transmembrane</keyword>
<dbReference type="InterPro" id="IPR011527">
    <property type="entry name" value="ABC1_TM_dom"/>
</dbReference>